<comment type="catalytic activity">
    <reaction evidence="13">
        <text>O-phospho-D-serine + H2O = D-serine + phosphate</text>
        <dbReference type="Rhea" id="RHEA:24873"/>
        <dbReference type="ChEBI" id="CHEBI:15377"/>
        <dbReference type="ChEBI" id="CHEBI:35247"/>
        <dbReference type="ChEBI" id="CHEBI:43474"/>
        <dbReference type="ChEBI" id="CHEBI:58680"/>
        <dbReference type="EC" id="3.1.3.3"/>
    </reaction>
</comment>
<evidence type="ECO:0000256" key="13">
    <source>
        <dbReference type="ARBA" id="ARBA00048523"/>
    </source>
</evidence>
<evidence type="ECO:0000256" key="4">
    <source>
        <dbReference type="ARBA" id="ARBA00012640"/>
    </source>
</evidence>
<dbReference type="Proteomes" id="UP001271769">
    <property type="component" value="Unassembled WGS sequence"/>
</dbReference>
<keyword evidence="8 14" id="KW-0378">Hydrolase</keyword>
<keyword evidence="6" id="KW-0028">Amino-acid biosynthesis</keyword>
<gene>
    <name evidence="14" type="primary">serB</name>
    <name evidence="14" type="ORF">SMD31_01875</name>
</gene>
<evidence type="ECO:0000256" key="12">
    <source>
        <dbReference type="ARBA" id="ARBA00048138"/>
    </source>
</evidence>
<dbReference type="NCBIfam" id="TIGR01488">
    <property type="entry name" value="HAD-SF-IB"/>
    <property type="match status" value="1"/>
</dbReference>
<accession>A0ABU5DTJ5</accession>
<evidence type="ECO:0000256" key="8">
    <source>
        <dbReference type="ARBA" id="ARBA00022801"/>
    </source>
</evidence>
<keyword evidence="10" id="KW-0718">Serine biosynthesis</keyword>
<dbReference type="EC" id="3.1.3.3" evidence="4"/>
<evidence type="ECO:0000313" key="15">
    <source>
        <dbReference type="Proteomes" id="UP001271769"/>
    </source>
</evidence>
<comment type="caution">
    <text evidence="14">The sequence shown here is derived from an EMBL/GenBank/DDBJ whole genome shotgun (WGS) entry which is preliminary data.</text>
</comment>
<dbReference type="Pfam" id="PF12710">
    <property type="entry name" value="HAD"/>
    <property type="match status" value="1"/>
</dbReference>
<dbReference type="PANTHER" id="PTHR43344:SF2">
    <property type="entry name" value="PHOSPHOSERINE PHOSPHATASE"/>
    <property type="match status" value="1"/>
</dbReference>
<keyword evidence="7" id="KW-0479">Metal-binding</keyword>
<comment type="similarity">
    <text evidence="3">Belongs to the HAD-like hydrolase superfamily. SerB family.</text>
</comment>
<evidence type="ECO:0000256" key="5">
    <source>
        <dbReference type="ARBA" id="ARBA00015196"/>
    </source>
</evidence>
<comment type="cofactor">
    <cofactor evidence="1">
        <name>Mg(2+)</name>
        <dbReference type="ChEBI" id="CHEBI:18420"/>
    </cofactor>
</comment>
<organism evidence="14 15">
    <name type="scientific">Dongia rigui</name>
    <dbReference type="NCBI Taxonomy" id="940149"/>
    <lineage>
        <taxon>Bacteria</taxon>
        <taxon>Pseudomonadati</taxon>
        <taxon>Pseudomonadota</taxon>
        <taxon>Alphaproteobacteria</taxon>
        <taxon>Rhodospirillales</taxon>
        <taxon>Dongiaceae</taxon>
        <taxon>Dongia</taxon>
    </lineage>
</organism>
<name>A0ABU5DTJ5_9PROT</name>
<comment type="pathway">
    <text evidence="2">Amino-acid biosynthesis; L-serine biosynthesis; L-serine from 3-phospho-D-glycerate: step 3/3.</text>
</comment>
<proteinExistence type="inferred from homology"/>
<evidence type="ECO:0000256" key="6">
    <source>
        <dbReference type="ARBA" id="ARBA00022605"/>
    </source>
</evidence>
<comment type="catalytic activity">
    <reaction evidence="12">
        <text>O-phospho-L-serine + H2O = L-serine + phosphate</text>
        <dbReference type="Rhea" id="RHEA:21208"/>
        <dbReference type="ChEBI" id="CHEBI:15377"/>
        <dbReference type="ChEBI" id="CHEBI:33384"/>
        <dbReference type="ChEBI" id="CHEBI:43474"/>
        <dbReference type="ChEBI" id="CHEBI:57524"/>
        <dbReference type="EC" id="3.1.3.3"/>
    </reaction>
</comment>
<keyword evidence="9" id="KW-0460">Magnesium</keyword>
<dbReference type="NCBIfam" id="TIGR00338">
    <property type="entry name" value="serB"/>
    <property type="match status" value="1"/>
</dbReference>
<evidence type="ECO:0000256" key="1">
    <source>
        <dbReference type="ARBA" id="ARBA00001946"/>
    </source>
</evidence>
<evidence type="ECO:0000256" key="7">
    <source>
        <dbReference type="ARBA" id="ARBA00022723"/>
    </source>
</evidence>
<evidence type="ECO:0000256" key="11">
    <source>
        <dbReference type="ARBA" id="ARBA00031693"/>
    </source>
</evidence>
<sequence>MDLVLTLVSAPDKARLDAALVAAVSAALTRAGAKIGSADWLDPGFACDLPFTGLGARPAQNVAQAMLGGDAVDCYAQGAAGRKKRLILCDMDSTIVTAETLDDLSVFADDKAEIDALTQKSIKGEINFTQSLIARVALLKGLTEAEFAVAYQKVELSPGAETMIRTLRRDGCYTALVSGGFRYFTSRVAARVGFHIDIANDFEMAAGKTTGQLVPPIVAPDGEFGKLGRLHYLAREQGLDLAATATIGDGSNDIPMLTAAGMGCGYRGKPKVKAATGCQLNYADLTGLLFYMGYRRSEFS</sequence>
<dbReference type="InterPro" id="IPR050582">
    <property type="entry name" value="HAD-like_SerB"/>
</dbReference>
<evidence type="ECO:0000256" key="2">
    <source>
        <dbReference type="ARBA" id="ARBA00005135"/>
    </source>
</evidence>
<dbReference type="RefSeq" id="WP_320498938.1">
    <property type="nucleotide sequence ID" value="NZ_JAXCLX010000001.1"/>
</dbReference>
<keyword evidence="15" id="KW-1185">Reference proteome</keyword>
<dbReference type="GO" id="GO:0016787">
    <property type="term" value="F:hydrolase activity"/>
    <property type="evidence" value="ECO:0007669"/>
    <property type="project" value="UniProtKB-KW"/>
</dbReference>
<dbReference type="PANTHER" id="PTHR43344">
    <property type="entry name" value="PHOSPHOSERINE PHOSPHATASE"/>
    <property type="match status" value="1"/>
</dbReference>
<dbReference type="InterPro" id="IPR023214">
    <property type="entry name" value="HAD_sf"/>
</dbReference>
<evidence type="ECO:0000256" key="3">
    <source>
        <dbReference type="ARBA" id="ARBA00009184"/>
    </source>
</evidence>
<dbReference type="InterPro" id="IPR036412">
    <property type="entry name" value="HAD-like_sf"/>
</dbReference>
<dbReference type="SUPFAM" id="SSF56784">
    <property type="entry name" value="HAD-like"/>
    <property type="match status" value="1"/>
</dbReference>
<dbReference type="Gene3D" id="3.40.50.1000">
    <property type="entry name" value="HAD superfamily/HAD-like"/>
    <property type="match status" value="1"/>
</dbReference>
<dbReference type="InterPro" id="IPR004469">
    <property type="entry name" value="PSP"/>
</dbReference>
<reference evidence="14 15" key="1">
    <citation type="journal article" date="2013" name="Antonie Van Leeuwenhoek">
        <title>Dongia rigui sp. nov., isolated from freshwater of a large wetland in Korea.</title>
        <authorList>
            <person name="Baik K.S."/>
            <person name="Hwang Y.M."/>
            <person name="Choi J.S."/>
            <person name="Kwon J."/>
            <person name="Seong C.N."/>
        </authorList>
    </citation>
    <scope>NUCLEOTIDE SEQUENCE [LARGE SCALE GENOMIC DNA]</scope>
    <source>
        <strain evidence="14 15">04SU4-P</strain>
    </source>
</reference>
<evidence type="ECO:0000256" key="10">
    <source>
        <dbReference type="ARBA" id="ARBA00023299"/>
    </source>
</evidence>
<protein>
    <recommendedName>
        <fullName evidence="5">Phosphoserine phosphatase</fullName>
        <ecNumber evidence="4">3.1.3.3</ecNumber>
    </recommendedName>
    <alternativeName>
        <fullName evidence="11">O-phosphoserine phosphohydrolase</fullName>
    </alternativeName>
</protein>
<evidence type="ECO:0000256" key="9">
    <source>
        <dbReference type="ARBA" id="ARBA00022842"/>
    </source>
</evidence>
<dbReference type="EMBL" id="JAXCLX010000001">
    <property type="protein sequence ID" value="MDY0870645.1"/>
    <property type="molecule type" value="Genomic_DNA"/>
</dbReference>
<evidence type="ECO:0000313" key="14">
    <source>
        <dbReference type="EMBL" id="MDY0870645.1"/>
    </source>
</evidence>